<dbReference type="STRING" id="4155.A0A022QYS1"/>
<dbReference type="eggNOG" id="ENOG502S17V">
    <property type="taxonomic scope" value="Eukaryota"/>
</dbReference>
<dbReference type="OrthoDB" id="585255at2759"/>
<reference evidence="5 6" key="1">
    <citation type="journal article" date="2013" name="Proc. Natl. Acad. Sci. U.S.A.">
        <title>Fine-scale variation in meiotic recombination in Mimulus inferred from population shotgun sequencing.</title>
        <authorList>
            <person name="Hellsten U."/>
            <person name="Wright K.M."/>
            <person name="Jenkins J."/>
            <person name="Shu S."/>
            <person name="Yuan Y."/>
            <person name="Wessler S.R."/>
            <person name="Schmutz J."/>
            <person name="Willis J.H."/>
            <person name="Rokhsar D.S."/>
        </authorList>
    </citation>
    <scope>NUCLEOTIDE SEQUENCE [LARGE SCALE GENOMIC DNA]</scope>
    <source>
        <strain evidence="6">cv. DUN x IM62</strain>
    </source>
</reference>
<dbReference type="PANTHER" id="PTHR31533">
    <property type="entry name" value="GPI-ANCHORED PROTEIN LLG1-RELATED-RELATED"/>
    <property type="match status" value="1"/>
</dbReference>
<evidence type="ECO:0000313" key="5">
    <source>
        <dbReference type="EMBL" id="EYU33747.1"/>
    </source>
</evidence>
<evidence type="ECO:0000313" key="6">
    <source>
        <dbReference type="Proteomes" id="UP000030748"/>
    </source>
</evidence>
<accession>A0A022QYS1</accession>
<dbReference type="KEGG" id="egt:105961882"/>
<dbReference type="EMBL" id="KI630752">
    <property type="protein sequence ID" value="EYU33747.1"/>
    <property type="molecule type" value="Genomic_DNA"/>
</dbReference>
<feature type="chain" id="PRO_5001507193" description="GPI-anchored protein LLG1-like domain-containing protein" evidence="3">
    <location>
        <begin position="28"/>
        <end position="177"/>
    </location>
</feature>
<evidence type="ECO:0000256" key="1">
    <source>
        <dbReference type="SAM" id="MobiDB-lite"/>
    </source>
</evidence>
<evidence type="ECO:0000256" key="3">
    <source>
        <dbReference type="SAM" id="SignalP"/>
    </source>
</evidence>
<feature type="signal peptide" evidence="3">
    <location>
        <begin position="1"/>
        <end position="27"/>
    </location>
</feature>
<feature type="transmembrane region" description="Helical" evidence="2">
    <location>
        <begin position="159"/>
        <end position="176"/>
    </location>
</feature>
<dbReference type="Proteomes" id="UP000030748">
    <property type="component" value="Unassembled WGS sequence"/>
</dbReference>
<feature type="region of interest" description="Disordered" evidence="1">
    <location>
        <begin position="132"/>
        <end position="151"/>
    </location>
</feature>
<evidence type="ECO:0000259" key="4">
    <source>
        <dbReference type="Pfam" id="PF26578"/>
    </source>
</evidence>
<organism evidence="5 6">
    <name type="scientific">Erythranthe guttata</name>
    <name type="common">Yellow monkey flower</name>
    <name type="synonym">Mimulus guttatus</name>
    <dbReference type="NCBI Taxonomy" id="4155"/>
    <lineage>
        <taxon>Eukaryota</taxon>
        <taxon>Viridiplantae</taxon>
        <taxon>Streptophyta</taxon>
        <taxon>Embryophyta</taxon>
        <taxon>Tracheophyta</taxon>
        <taxon>Spermatophyta</taxon>
        <taxon>Magnoliopsida</taxon>
        <taxon>eudicotyledons</taxon>
        <taxon>Gunneridae</taxon>
        <taxon>Pentapetalae</taxon>
        <taxon>asterids</taxon>
        <taxon>lamiids</taxon>
        <taxon>Lamiales</taxon>
        <taxon>Phrymaceae</taxon>
        <taxon>Erythranthe</taxon>
    </lineage>
</organism>
<dbReference type="InterPro" id="IPR058888">
    <property type="entry name" value="LLG1-like"/>
</dbReference>
<gene>
    <name evidence="5" type="ORF">MIMGU_mgv1a014802mg</name>
</gene>
<keyword evidence="3" id="KW-0732">Signal</keyword>
<dbReference type="Pfam" id="PF26578">
    <property type="entry name" value="LLG1"/>
    <property type="match status" value="1"/>
</dbReference>
<keyword evidence="2" id="KW-1133">Transmembrane helix</keyword>
<dbReference type="PANTHER" id="PTHR31533:SF35">
    <property type="entry name" value="GPI-ANCHORED PROTEIN LLG2-RELATED"/>
    <property type="match status" value="1"/>
</dbReference>
<dbReference type="AlphaFoldDB" id="A0A022QYS1"/>
<keyword evidence="2" id="KW-0812">Transmembrane</keyword>
<keyword evidence="6" id="KW-1185">Reference proteome</keyword>
<protein>
    <recommendedName>
        <fullName evidence="4">GPI-anchored protein LLG1-like domain-containing protein</fullName>
    </recommendedName>
</protein>
<dbReference type="InterPro" id="IPR039307">
    <property type="entry name" value="LORELEI-like"/>
</dbReference>
<proteinExistence type="predicted"/>
<dbReference type="OMA" id="EICCEAF"/>
<name>A0A022QYS1_ERYGU</name>
<evidence type="ECO:0000256" key="2">
    <source>
        <dbReference type="SAM" id="Phobius"/>
    </source>
</evidence>
<feature type="compositionally biased region" description="Pro residues" evidence="1">
    <location>
        <begin position="134"/>
        <end position="146"/>
    </location>
</feature>
<keyword evidence="2" id="KW-0472">Membrane</keyword>
<feature type="domain" description="GPI-anchored protein LLG1-like" evidence="4">
    <location>
        <begin position="56"/>
        <end position="131"/>
    </location>
</feature>
<dbReference type="PhylomeDB" id="A0A022QYS1"/>
<sequence length="177" mass="19750">MCRNRNNNKHCLIIIVVCLSLLTVPSASTNSSPDGVFGPQFPSQRRLLQAKKPCPVNFEKENYTIITSQCKEPYLVQLCCSSFKQFACPFVDYLDELSNDCAEIMFGYINSHGNYPPGLFASLCREGKEGLLCPDPPPPPPPPPPHSSLSEKDYNKREFLTSTIIIAATFVMLIDFI</sequence>